<dbReference type="AlphaFoldDB" id="A0A0W1JLV7"/>
<dbReference type="InterPro" id="IPR011059">
    <property type="entry name" value="Metal-dep_hydrolase_composite"/>
</dbReference>
<evidence type="ECO:0000259" key="1">
    <source>
        <dbReference type="Pfam" id="PF07969"/>
    </source>
</evidence>
<dbReference type="InterPro" id="IPR023100">
    <property type="entry name" value="D-aminoacylase_insert_dom_sf"/>
</dbReference>
<proteinExistence type="predicted"/>
<dbReference type="EMBL" id="LOCK01000011">
    <property type="protein sequence ID" value="KTE92740.1"/>
    <property type="molecule type" value="Genomic_DNA"/>
</dbReference>
<dbReference type="Gene3D" id="3.30.1490.130">
    <property type="entry name" value="D-aminoacylase. Domain 3"/>
    <property type="match status" value="1"/>
</dbReference>
<evidence type="ECO:0000313" key="3">
    <source>
        <dbReference type="Proteomes" id="UP000054623"/>
    </source>
</evidence>
<protein>
    <submittedName>
        <fullName evidence="2">D-aminoacylase</fullName>
    </submittedName>
</protein>
<dbReference type="CDD" id="cd01297">
    <property type="entry name" value="D-aminoacylase"/>
    <property type="match status" value="1"/>
</dbReference>
<comment type="caution">
    <text evidence="2">The sequence shown here is derived from an EMBL/GenBank/DDBJ whole genome shotgun (WGS) entry which is preliminary data.</text>
</comment>
<name>A0A0W1JLV7_DESHA</name>
<accession>A0A0W1JLV7</accession>
<dbReference type="SUPFAM" id="SSF51556">
    <property type="entry name" value="Metallo-dependent hydrolases"/>
    <property type="match status" value="1"/>
</dbReference>
<evidence type="ECO:0000313" key="2">
    <source>
        <dbReference type="EMBL" id="KTE92740.1"/>
    </source>
</evidence>
<dbReference type="Pfam" id="PF07969">
    <property type="entry name" value="Amidohydro_3"/>
    <property type="match status" value="1"/>
</dbReference>
<dbReference type="Proteomes" id="UP000054623">
    <property type="component" value="Unassembled WGS sequence"/>
</dbReference>
<dbReference type="InterPro" id="IPR050378">
    <property type="entry name" value="Metallo-dep_Hydrolases_sf"/>
</dbReference>
<dbReference type="GO" id="GO:0016811">
    <property type="term" value="F:hydrolase activity, acting on carbon-nitrogen (but not peptide) bonds, in linear amides"/>
    <property type="evidence" value="ECO:0007669"/>
    <property type="project" value="InterPro"/>
</dbReference>
<dbReference type="InterPro" id="IPR013108">
    <property type="entry name" value="Amidohydro_3"/>
</dbReference>
<dbReference type="PANTHER" id="PTHR11647:SF1">
    <property type="entry name" value="COLLAPSIN RESPONSE MEDIATOR PROTEIN"/>
    <property type="match status" value="1"/>
</dbReference>
<dbReference type="SUPFAM" id="SSF51338">
    <property type="entry name" value="Composite domain of metallo-dependent hydrolases"/>
    <property type="match status" value="1"/>
</dbReference>
<sequence length="531" mass="59343">MFMRKTMIKNAKIYDGTKKPAFSGGIIIIGDTITAVGDVPASEDYETIIDAGGLAVCPGFIDTHSHSDVLVLTEKVIMPKIRQGITTEVLGQDGVAMAPIPAEYAEDWRRNIGGLNGDSDQISWVYDSIDDYFRAIERQSSCSNFACLSPHGNIRLAVMGFSDKPATDEEMIQMETILDRQLREGAAGLSTGLIYIPCVYSQTEELVRLCRVAKKYNRPFVVHQRNQDEKILESMDELMHIVRESGVRLHISHLQVAGDETMRFDLYRKMEEIAALGVEVTADQYPYTAGSTMMGAMIPAWAHVGGTSRLLERLADSKEREKIKRDILIDDERESKTLNTSNYDRTYVSSVNKPHNQKFVGKNLTEVGEMTGKEPIDAMMDLLLDEENKVGKIQFYTTEECIMDHMIRPEVNMCTDGLLGGKPHPRVYGTFPRFLGKYARENELMSMEEAVYKTTKKAADAMGLTDRGSLEVGKKADLVIFDPDTIIDVATFENPRQYAQGIKRVLVNGVTVVEDDKVYENAACGTVIRLL</sequence>
<dbReference type="InterPro" id="IPR032466">
    <property type="entry name" value="Metal_Hydrolase"/>
</dbReference>
<reference evidence="2 3" key="1">
    <citation type="submission" date="2015-12" db="EMBL/GenBank/DDBJ databases">
        <title>Draft Genome Sequence of Desulfitobacterium hafniense Strain DH, a Sulfate-reducing Bacterium Isolated from Paddy Soils.</title>
        <authorList>
            <person name="Bao P."/>
            <person name="Zhang X."/>
            <person name="Li G."/>
        </authorList>
    </citation>
    <scope>NUCLEOTIDE SEQUENCE [LARGE SCALE GENOMIC DNA]</scope>
    <source>
        <strain evidence="2 3">DH</strain>
    </source>
</reference>
<gene>
    <name evidence="2" type="ORF">AT727_17575</name>
</gene>
<dbReference type="PANTHER" id="PTHR11647">
    <property type="entry name" value="HYDRANTOINASE/DIHYDROPYRIMIDINASE FAMILY MEMBER"/>
    <property type="match status" value="1"/>
</dbReference>
<organism evidence="2 3">
    <name type="scientific">Desulfitobacterium hafniense</name>
    <name type="common">Desulfitobacterium frappieri</name>
    <dbReference type="NCBI Taxonomy" id="49338"/>
    <lineage>
        <taxon>Bacteria</taxon>
        <taxon>Bacillati</taxon>
        <taxon>Bacillota</taxon>
        <taxon>Clostridia</taxon>
        <taxon>Eubacteriales</taxon>
        <taxon>Desulfitobacteriaceae</taxon>
        <taxon>Desulfitobacterium</taxon>
    </lineage>
</organism>
<feature type="domain" description="Amidohydrolase 3" evidence="1">
    <location>
        <begin position="48"/>
        <end position="513"/>
    </location>
</feature>
<dbReference type="Gene3D" id="3.20.20.140">
    <property type="entry name" value="Metal-dependent hydrolases"/>
    <property type="match status" value="1"/>
</dbReference>
<dbReference type="Gene3D" id="2.30.40.10">
    <property type="entry name" value="Urease, subunit C, domain 1"/>
    <property type="match status" value="1"/>
</dbReference>